<dbReference type="NCBIfam" id="NF047595">
    <property type="entry name" value="IS66_ISRel24_TnpA"/>
    <property type="match status" value="1"/>
</dbReference>
<organism evidence="2 3">
    <name type="scientific">Gluconacetobacter diazotrophicus</name>
    <name type="common">Acetobacter diazotrophicus</name>
    <dbReference type="NCBI Taxonomy" id="33996"/>
    <lineage>
        <taxon>Bacteria</taxon>
        <taxon>Pseudomonadati</taxon>
        <taxon>Pseudomonadota</taxon>
        <taxon>Alphaproteobacteria</taxon>
        <taxon>Acetobacterales</taxon>
        <taxon>Acetobacteraceae</taxon>
        <taxon>Gluconacetobacter</taxon>
    </lineage>
</organism>
<gene>
    <name evidence="2" type="ORF">HLH33_19880</name>
</gene>
<dbReference type="GO" id="GO:0004803">
    <property type="term" value="F:transposase activity"/>
    <property type="evidence" value="ECO:0007669"/>
    <property type="project" value="InterPro"/>
</dbReference>
<dbReference type="AlphaFoldDB" id="A0A7W4I940"/>
<dbReference type="Proteomes" id="UP000550787">
    <property type="component" value="Unassembled WGS sequence"/>
</dbReference>
<dbReference type="GO" id="GO:0043565">
    <property type="term" value="F:sequence-specific DNA binding"/>
    <property type="evidence" value="ECO:0007669"/>
    <property type="project" value="InterPro"/>
</dbReference>
<dbReference type="RefSeq" id="WP_183116775.1">
    <property type="nucleotide sequence ID" value="NZ_JABEQG010000110.1"/>
</dbReference>
<dbReference type="InterPro" id="IPR002514">
    <property type="entry name" value="Transposase_8"/>
</dbReference>
<dbReference type="SUPFAM" id="SSF48295">
    <property type="entry name" value="TrpR-like"/>
    <property type="match status" value="1"/>
</dbReference>
<proteinExistence type="inferred from homology"/>
<dbReference type="Pfam" id="PF01527">
    <property type="entry name" value="HTH_Tnp_1"/>
    <property type="match status" value="1"/>
</dbReference>
<evidence type="ECO:0000313" key="2">
    <source>
        <dbReference type="EMBL" id="MBB2158510.1"/>
    </source>
</evidence>
<dbReference type="EMBL" id="JABEQG010000110">
    <property type="protein sequence ID" value="MBB2158510.1"/>
    <property type="molecule type" value="Genomic_DNA"/>
</dbReference>
<evidence type="ECO:0000313" key="3">
    <source>
        <dbReference type="Proteomes" id="UP000550787"/>
    </source>
</evidence>
<dbReference type="InterPro" id="IPR036388">
    <property type="entry name" value="WH-like_DNA-bd_sf"/>
</dbReference>
<dbReference type="GO" id="GO:0006313">
    <property type="term" value="P:DNA transposition"/>
    <property type="evidence" value="ECO:0007669"/>
    <property type="project" value="InterPro"/>
</dbReference>
<comment type="caution">
    <text evidence="2">The sequence shown here is derived from an EMBL/GenBank/DDBJ whole genome shotgun (WGS) entry which is preliminary data.</text>
</comment>
<accession>A0A7W4I940</accession>
<name>A0A7W4I940_GLUDI</name>
<protein>
    <submittedName>
        <fullName evidence="2">Transposase</fullName>
    </submittedName>
</protein>
<comment type="similarity">
    <text evidence="1">Belongs to the transposase 8 family.</text>
</comment>
<evidence type="ECO:0000256" key="1">
    <source>
        <dbReference type="ARBA" id="ARBA00009964"/>
    </source>
</evidence>
<dbReference type="PANTHER" id="PTHR37936">
    <property type="entry name" value="TRANSPOSASE INSC FOR INSERTION ELEMENT IS2A-RELATED"/>
    <property type="match status" value="1"/>
</dbReference>
<dbReference type="PANTHER" id="PTHR37936:SF3">
    <property type="entry name" value="TRANSPOSASE INSC FOR INSERTION ELEMENT IS2A-RELATED"/>
    <property type="match status" value="1"/>
</dbReference>
<dbReference type="Gene3D" id="1.10.10.10">
    <property type="entry name" value="Winged helix-like DNA-binding domain superfamily/Winged helix DNA-binding domain"/>
    <property type="match status" value="1"/>
</dbReference>
<dbReference type="InterPro" id="IPR010921">
    <property type="entry name" value="Trp_repressor/repl_initiator"/>
</dbReference>
<reference evidence="2 3" key="1">
    <citation type="submission" date="2020-04" db="EMBL/GenBank/DDBJ databases">
        <title>Description of novel Gluconacetobacter.</title>
        <authorList>
            <person name="Sombolestani A."/>
        </authorList>
    </citation>
    <scope>NUCLEOTIDE SEQUENCE [LARGE SCALE GENOMIC DNA]</scope>
    <source>
        <strain evidence="2 3">LMG 7603</strain>
    </source>
</reference>
<sequence length="119" mass="13349">MEIITGVERRRRWSVEEKLRLVAECDAPGNSVTRVSRQHDISRALLWTWRRQLRRGELGGGTDRGFLAVTLPTLPSGPTLLDGSADTGLEIVLPDGLHLRVTTRTDLDLVARVLTLLRR</sequence>